<evidence type="ECO:0000259" key="2">
    <source>
        <dbReference type="Pfam" id="PF07699"/>
    </source>
</evidence>
<comment type="caution">
    <text evidence="3">The sequence shown here is derived from an EMBL/GenBank/DDBJ whole genome shotgun (WGS) entry which is preliminary data.</text>
</comment>
<organism evidence="3 4">
    <name type="scientific">Trichonephila clavipes</name>
    <name type="common">Golden silk orbweaver</name>
    <name type="synonym">Nephila clavipes</name>
    <dbReference type="NCBI Taxonomy" id="2585209"/>
    <lineage>
        <taxon>Eukaryota</taxon>
        <taxon>Metazoa</taxon>
        <taxon>Ecdysozoa</taxon>
        <taxon>Arthropoda</taxon>
        <taxon>Chelicerata</taxon>
        <taxon>Arachnida</taxon>
        <taxon>Araneae</taxon>
        <taxon>Araneomorphae</taxon>
        <taxon>Entelegynae</taxon>
        <taxon>Araneoidea</taxon>
        <taxon>Nephilidae</taxon>
        <taxon>Trichonephila</taxon>
    </lineage>
</organism>
<dbReference type="Gene3D" id="2.10.50.10">
    <property type="entry name" value="Tumor Necrosis Factor Receptor, subunit A, domain 2"/>
    <property type="match status" value="1"/>
</dbReference>
<evidence type="ECO:0000313" key="4">
    <source>
        <dbReference type="Proteomes" id="UP000887159"/>
    </source>
</evidence>
<name>A0A8X6RVD5_TRICX</name>
<dbReference type="AlphaFoldDB" id="A0A8X6RVD5"/>
<feature type="domain" description="Tyrosine-protein kinase ephrin type A/B receptor-like" evidence="2">
    <location>
        <begin position="102"/>
        <end position="149"/>
    </location>
</feature>
<accession>A0A8X6RVD5</accession>
<evidence type="ECO:0000313" key="3">
    <source>
        <dbReference type="EMBL" id="GFX95742.1"/>
    </source>
</evidence>
<gene>
    <name evidence="3" type="primary">AVEN_207454_1</name>
    <name evidence="3" type="ORF">TNCV_4886681</name>
</gene>
<dbReference type="Proteomes" id="UP000887159">
    <property type="component" value="Unassembled WGS sequence"/>
</dbReference>
<keyword evidence="1" id="KW-1133">Transmembrane helix</keyword>
<keyword evidence="4" id="KW-1185">Reference proteome</keyword>
<keyword evidence="1" id="KW-0472">Membrane</keyword>
<protein>
    <submittedName>
        <fullName evidence="3">Ephrin_rec_like domain-containing protein</fullName>
    </submittedName>
</protein>
<proteinExistence type="predicted"/>
<dbReference type="Pfam" id="PF07699">
    <property type="entry name" value="Ephrin_rec_like"/>
    <property type="match status" value="1"/>
</dbReference>
<feature type="transmembrane region" description="Helical" evidence="1">
    <location>
        <begin position="162"/>
        <end position="181"/>
    </location>
</feature>
<evidence type="ECO:0000256" key="1">
    <source>
        <dbReference type="SAM" id="Phobius"/>
    </source>
</evidence>
<sequence>MPTGEFQGKKKNTILWEGLKFGASERDILAASLKDRDLVPNIKVNSSRFKCFLESRNLDGEFELSKKARSNRELAGFIQKEKDNCPPGHRISDDRCYPCPPGSYSSGQEAQCHLCPKNFFIDKEAADACWPCPEEKKTLREGADSVYFCVDSNGKRVSGEGFNVWFCAGVVLFLFLIISCLNTTPHNTKRLLQWCEAHSHWTVENVLWNDESRLTI</sequence>
<dbReference type="SUPFAM" id="SSF57184">
    <property type="entry name" value="Growth factor receptor domain"/>
    <property type="match status" value="1"/>
</dbReference>
<dbReference type="InterPro" id="IPR011641">
    <property type="entry name" value="Tyr-kin_ephrin_A/B_rcpt-like"/>
</dbReference>
<reference evidence="3" key="1">
    <citation type="submission" date="2020-08" db="EMBL/GenBank/DDBJ databases">
        <title>Multicomponent nature underlies the extraordinary mechanical properties of spider dragline silk.</title>
        <authorList>
            <person name="Kono N."/>
            <person name="Nakamura H."/>
            <person name="Mori M."/>
            <person name="Yoshida Y."/>
            <person name="Ohtoshi R."/>
            <person name="Malay A.D."/>
            <person name="Moran D.A.P."/>
            <person name="Tomita M."/>
            <person name="Numata K."/>
            <person name="Arakawa K."/>
        </authorList>
    </citation>
    <scope>NUCLEOTIDE SEQUENCE</scope>
</reference>
<keyword evidence="1" id="KW-0812">Transmembrane</keyword>
<dbReference type="SMART" id="SM01411">
    <property type="entry name" value="Ephrin_rec_like"/>
    <property type="match status" value="1"/>
</dbReference>
<dbReference type="InterPro" id="IPR009030">
    <property type="entry name" value="Growth_fac_rcpt_cys_sf"/>
</dbReference>
<dbReference type="EMBL" id="BMAU01021188">
    <property type="protein sequence ID" value="GFX95742.1"/>
    <property type="molecule type" value="Genomic_DNA"/>
</dbReference>